<evidence type="ECO:0000313" key="2">
    <source>
        <dbReference type="EMBL" id="CAE8655169.1"/>
    </source>
</evidence>
<evidence type="ECO:0000313" key="4">
    <source>
        <dbReference type="Proteomes" id="UP000654075"/>
    </source>
</evidence>
<name>A0A813IS55_POLGL</name>
<dbReference type="EMBL" id="CAJNNV010012169">
    <property type="protein sequence ID" value="CAE8600454.1"/>
    <property type="molecule type" value="Genomic_DNA"/>
</dbReference>
<dbReference type="Proteomes" id="UP000626109">
    <property type="component" value="Unassembled WGS sequence"/>
</dbReference>
<dbReference type="AlphaFoldDB" id="A0A813IS55"/>
<proteinExistence type="predicted"/>
<gene>
    <name evidence="1" type="ORF">PGLA1383_LOCUS18782</name>
    <name evidence="2" type="ORF">PGLA2088_LOCUS11452</name>
</gene>
<keyword evidence="4" id="KW-1185">Reference proteome</keyword>
<reference evidence="2" key="1">
    <citation type="submission" date="2021-02" db="EMBL/GenBank/DDBJ databases">
        <authorList>
            <person name="Dougan E. K."/>
            <person name="Rhodes N."/>
            <person name="Thang M."/>
            <person name="Chan C."/>
        </authorList>
    </citation>
    <scope>NUCLEOTIDE SEQUENCE</scope>
</reference>
<organism evidence="2 3">
    <name type="scientific">Polarella glacialis</name>
    <name type="common">Dinoflagellate</name>
    <dbReference type="NCBI Taxonomy" id="89957"/>
    <lineage>
        <taxon>Eukaryota</taxon>
        <taxon>Sar</taxon>
        <taxon>Alveolata</taxon>
        <taxon>Dinophyceae</taxon>
        <taxon>Suessiales</taxon>
        <taxon>Suessiaceae</taxon>
        <taxon>Polarella</taxon>
    </lineage>
</organism>
<feature type="non-terminal residue" evidence="2">
    <location>
        <position position="176"/>
    </location>
</feature>
<accession>A0A813IS55</accession>
<comment type="caution">
    <text evidence="2">The sequence shown here is derived from an EMBL/GenBank/DDBJ whole genome shotgun (WGS) entry which is preliminary data.</text>
</comment>
<sequence>ELRVARSSGAGAFSAAELKPHARIEKAVTLASDDGCSGTGNIWSGCVLIGTSRGRVVRLASRVGKNGALAPAMALRDRRRALDEETWRPGMVRSVGGQHFGVLAHDGMSLQILDKAGGKSAGSLTLSGRKAAGFCAGGGQLHFLEHGPSPKIWRMPIPVSLSSAANMLKELLPVPL</sequence>
<dbReference type="Proteomes" id="UP000654075">
    <property type="component" value="Unassembled WGS sequence"/>
</dbReference>
<dbReference type="OrthoDB" id="10538830at2759"/>
<protein>
    <submittedName>
        <fullName evidence="2">Uncharacterized protein</fullName>
    </submittedName>
</protein>
<dbReference type="EMBL" id="CAJNNW010013221">
    <property type="protein sequence ID" value="CAE8655169.1"/>
    <property type="molecule type" value="Genomic_DNA"/>
</dbReference>
<evidence type="ECO:0000313" key="3">
    <source>
        <dbReference type="Proteomes" id="UP000626109"/>
    </source>
</evidence>
<evidence type="ECO:0000313" key="1">
    <source>
        <dbReference type="EMBL" id="CAE8600454.1"/>
    </source>
</evidence>